<evidence type="ECO:0000256" key="2">
    <source>
        <dbReference type="SAM" id="Phobius"/>
    </source>
</evidence>
<evidence type="ECO:0000256" key="1">
    <source>
        <dbReference type="SAM" id="Coils"/>
    </source>
</evidence>
<reference evidence="3" key="1">
    <citation type="journal article" date="2014" name="Front. Microbiol.">
        <title>High frequency of phylogenetically diverse reductive dehalogenase-homologous genes in deep subseafloor sedimentary metagenomes.</title>
        <authorList>
            <person name="Kawai M."/>
            <person name="Futagami T."/>
            <person name="Toyoda A."/>
            <person name="Takaki Y."/>
            <person name="Nishi S."/>
            <person name="Hori S."/>
            <person name="Arai W."/>
            <person name="Tsubouchi T."/>
            <person name="Morono Y."/>
            <person name="Uchiyama I."/>
            <person name="Ito T."/>
            <person name="Fujiyama A."/>
            <person name="Inagaki F."/>
            <person name="Takami H."/>
        </authorList>
    </citation>
    <scope>NUCLEOTIDE SEQUENCE</scope>
    <source>
        <strain evidence="3">Expedition CK06-06</strain>
    </source>
</reference>
<comment type="caution">
    <text evidence="3">The sequence shown here is derived from an EMBL/GenBank/DDBJ whole genome shotgun (WGS) entry which is preliminary data.</text>
</comment>
<feature type="coiled-coil region" evidence="1">
    <location>
        <begin position="111"/>
        <end position="138"/>
    </location>
</feature>
<feature type="transmembrane region" description="Helical" evidence="2">
    <location>
        <begin position="12"/>
        <end position="31"/>
    </location>
</feature>
<dbReference type="AlphaFoldDB" id="X0XIM6"/>
<proteinExistence type="predicted"/>
<keyword evidence="2" id="KW-0812">Transmembrane</keyword>
<keyword evidence="2" id="KW-0472">Membrane</keyword>
<keyword evidence="2" id="KW-1133">Transmembrane helix</keyword>
<gene>
    <name evidence="3" type="ORF">S01H1_49762</name>
</gene>
<organism evidence="3">
    <name type="scientific">marine sediment metagenome</name>
    <dbReference type="NCBI Taxonomy" id="412755"/>
    <lineage>
        <taxon>unclassified sequences</taxon>
        <taxon>metagenomes</taxon>
        <taxon>ecological metagenomes</taxon>
    </lineage>
</organism>
<evidence type="ECO:0000313" key="3">
    <source>
        <dbReference type="EMBL" id="GAG24831.1"/>
    </source>
</evidence>
<keyword evidence="1" id="KW-0175">Coiled coil</keyword>
<accession>X0XIM6</accession>
<protein>
    <submittedName>
        <fullName evidence="3">Uncharacterized protein</fullName>
    </submittedName>
</protein>
<sequence length="142" mass="15785">MGKDDLKRISILTTIAIFGVGAMASVVGLAWRGGIRTASVEMGLANVVTKVDDNKTEMVDRTDKNAKAIEDNKKAISEGRLREVRNENRFEKILLHMENQTTKTDSLVSTVDKIQTNNQNMQIEVAKIKASVDNLQRSPKKE</sequence>
<dbReference type="EMBL" id="BARS01032028">
    <property type="protein sequence ID" value="GAG24831.1"/>
    <property type="molecule type" value="Genomic_DNA"/>
</dbReference>
<name>X0XIM6_9ZZZZ</name>